<organism evidence="1 2">
    <name type="scientific">Phytophthora palmivora</name>
    <dbReference type="NCBI Taxonomy" id="4796"/>
    <lineage>
        <taxon>Eukaryota</taxon>
        <taxon>Sar</taxon>
        <taxon>Stramenopiles</taxon>
        <taxon>Oomycota</taxon>
        <taxon>Peronosporomycetes</taxon>
        <taxon>Peronosporales</taxon>
        <taxon>Peronosporaceae</taxon>
        <taxon>Phytophthora</taxon>
    </lineage>
</organism>
<keyword evidence="2" id="KW-1185">Reference proteome</keyword>
<comment type="caution">
    <text evidence="1">The sequence shown here is derived from an EMBL/GenBank/DDBJ whole genome shotgun (WGS) entry which is preliminary data.</text>
</comment>
<protein>
    <submittedName>
        <fullName evidence="1">Transposase</fullName>
    </submittedName>
</protein>
<dbReference type="Proteomes" id="UP000237271">
    <property type="component" value="Unassembled WGS sequence"/>
</dbReference>
<dbReference type="EMBL" id="NCKW01000079">
    <property type="protein sequence ID" value="POM81447.1"/>
    <property type="molecule type" value="Genomic_DNA"/>
</dbReference>
<gene>
    <name evidence="1" type="ORF">PHPALM_575</name>
</gene>
<evidence type="ECO:0000313" key="2">
    <source>
        <dbReference type="Proteomes" id="UP000237271"/>
    </source>
</evidence>
<sequence length="131" mass="15176">MMRQGNLNLQASAMMESCFFSVIFCVPLPDKGQYLNYWGIEIEDAIFSGASTRLDSVMSLRRFELIYRYLIFALTLGRRLYIEVGRDHALDEDSIACRSRHDRRLIVSNPQKPGGKYHFRIVLVGHMDELL</sequence>
<name>A0A2P4YUG2_9STRA</name>
<dbReference type="OrthoDB" id="123873at2759"/>
<dbReference type="AlphaFoldDB" id="A0A2P4YUG2"/>
<evidence type="ECO:0000313" key="1">
    <source>
        <dbReference type="EMBL" id="POM81447.1"/>
    </source>
</evidence>
<accession>A0A2P4YUG2</accession>
<reference evidence="1 2" key="1">
    <citation type="journal article" date="2017" name="Genome Biol. Evol.">
        <title>Phytophthora megakarya and P. palmivora, closely related causal agents of cacao black pod rot, underwent increases in genome sizes and gene numbers by different mechanisms.</title>
        <authorList>
            <person name="Ali S.S."/>
            <person name="Shao J."/>
            <person name="Lary D.J."/>
            <person name="Kronmiller B."/>
            <person name="Shen D."/>
            <person name="Strem M.D."/>
            <person name="Amoako-Attah I."/>
            <person name="Akrofi A.Y."/>
            <person name="Begoude B.A."/>
            <person name="Ten Hoopen G.M."/>
            <person name="Coulibaly K."/>
            <person name="Kebe B.I."/>
            <person name="Melnick R.L."/>
            <person name="Guiltinan M.J."/>
            <person name="Tyler B.M."/>
            <person name="Meinhardt L.W."/>
            <person name="Bailey B.A."/>
        </authorList>
    </citation>
    <scope>NUCLEOTIDE SEQUENCE [LARGE SCALE GENOMIC DNA]</scope>
    <source>
        <strain evidence="2">sbr112.9</strain>
    </source>
</reference>
<proteinExistence type="predicted"/>